<proteinExistence type="inferred from homology"/>
<dbReference type="Gene3D" id="3.40.30.10">
    <property type="entry name" value="Glutaredoxin"/>
    <property type="match status" value="1"/>
</dbReference>
<name>A0A1E3NGK4_9ASCO</name>
<dbReference type="InterPro" id="IPR036282">
    <property type="entry name" value="Glutathione-S-Trfase_C_sf"/>
</dbReference>
<reference evidence="4 5" key="1">
    <citation type="journal article" date="2016" name="Proc. Natl. Acad. Sci. U.S.A.">
        <title>Comparative genomics of biotechnologically important yeasts.</title>
        <authorList>
            <person name="Riley R."/>
            <person name="Haridas S."/>
            <person name="Wolfe K.H."/>
            <person name="Lopes M.R."/>
            <person name="Hittinger C.T."/>
            <person name="Goeker M."/>
            <person name="Salamov A.A."/>
            <person name="Wisecaver J.H."/>
            <person name="Long T.M."/>
            <person name="Calvey C.H."/>
            <person name="Aerts A.L."/>
            <person name="Barry K.W."/>
            <person name="Choi C."/>
            <person name="Clum A."/>
            <person name="Coughlan A.Y."/>
            <person name="Deshpande S."/>
            <person name="Douglass A.P."/>
            <person name="Hanson S.J."/>
            <person name="Klenk H.-P."/>
            <person name="LaButti K.M."/>
            <person name="Lapidus A."/>
            <person name="Lindquist E.A."/>
            <person name="Lipzen A.M."/>
            <person name="Meier-Kolthoff J.P."/>
            <person name="Ohm R.A."/>
            <person name="Otillar R.P."/>
            <person name="Pangilinan J.L."/>
            <person name="Peng Y."/>
            <person name="Rokas A."/>
            <person name="Rosa C.A."/>
            <person name="Scheuner C."/>
            <person name="Sibirny A.A."/>
            <person name="Slot J.C."/>
            <person name="Stielow J.B."/>
            <person name="Sun H."/>
            <person name="Kurtzman C.P."/>
            <person name="Blackwell M."/>
            <person name="Grigoriev I.V."/>
            <person name="Jeffries T.W."/>
        </authorList>
    </citation>
    <scope>NUCLEOTIDE SEQUENCE [LARGE SCALE GENOMIC DNA]</scope>
    <source>
        <strain evidence="4 5">NRRL Y-2026</strain>
    </source>
</reference>
<accession>A0A1E3NGK4</accession>
<dbReference type="PANTHER" id="PTHR43986">
    <property type="entry name" value="ELONGATION FACTOR 1-GAMMA"/>
    <property type="match status" value="1"/>
</dbReference>
<dbReference type="GO" id="GO:0005634">
    <property type="term" value="C:nucleus"/>
    <property type="evidence" value="ECO:0007669"/>
    <property type="project" value="TreeGrafter"/>
</dbReference>
<dbReference type="OrthoDB" id="249703at2759"/>
<gene>
    <name evidence="4" type="ORF">PICMEDRAFT_74054</name>
</gene>
<dbReference type="InterPro" id="IPR004045">
    <property type="entry name" value="Glutathione_S-Trfase_N"/>
</dbReference>
<dbReference type="PROSITE" id="PS50405">
    <property type="entry name" value="GST_CTER"/>
    <property type="match status" value="1"/>
</dbReference>
<feature type="domain" description="GST C-terminal" evidence="3">
    <location>
        <begin position="86"/>
        <end position="194"/>
    </location>
</feature>
<evidence type="ECO:0000313" key="5">
    <source>
        <dbReference type="Proteomes" id="UP000094455"/>
    </source>
</evidence>
<dbReference type="Pfam" id="PF00043">
    <property type="entry name" value="GST_C"/>
    <property type="match status" value="1"/>
</dbReference>
<dbReference type="RefSeq" id="XP_019016398.1">
    <property type="nucleotide sequence ID" value="XM_019164663.1"/>
</dbReference>
<evidence type="ECO:0008006" key="6">
    <source>
        <dbReference type="Google" id="ProtNLM"/>
    </source>
</evidence>
<dbReference type="InterPro" id="IPR036249">
    <property type="entry name" value="Thioredoxin-like_sf"/>
</dbReference>
<dbReference type="PROSITE" id="PS50404">
    <property type="entry name" value="GST_NTER"/>
    <property type="match status" value="1"/>
</dbReference>
<dbReference type="Pfam" id="PF02798">
    <property type="entry name" value="GST_N"/>
    <property type="match status" value="1"/>
</dbReference>
<dbReference type="SUPFAM" id="SSF47616">
    <property type="entry name" value="GST C-terminal domain-like"/>
    <property type="match status" value="1"/>
</dbReference>
<evidence type="ECO:0000259" key="3">
    <source>
        <dbReference type="PROSITE" id="PS50405"/>
    </source>
</evidence>
<dbReference type="GO" id="GO:0005737">
    <property type="term" value="C:cytoplasm"/>
    <property type="evidence" value="ECO:0007669"/>
    <property type="project" value="TreeGrafter"/>
</dbReference>
<evidence type="ECO:0000259" key="2">
    <source>
        <dbReference type="PROSITE" id="PS50404"/>
    </source>
</evidence>
<dbReference type="Proteomes" id="UP000094455">
    <property type="component" value="Unassembled WGS sequence"/>
</dbReference>
<dbReference type="InterPro" id="IPR050802">
    <property type="entry name" value="EF-GSTs"/>
</dbReference>
<evidence type="ECO:0000256" key="1">
    <source>
        <dbReference type="RuleBase" id="RU003494"/>
    </source>
</evidence>
<dbReference type="SUPFAM" id="SSF52833">
    <property type="entry name" value="Thioredoxin-like"/>
    <property type="match status" value="1"/>
</dbReference>
<sequence>MTNATQGTLYIRPTATRSNWFGALAKYLDLSFEIVDGTGVENFTEIFPLHKTPALITDKGVKVTETLAIIYYLISISDKKDFLGGNVNETTQVIRWLAFFNHDFIQVNGDLKFRAKTEEDKAKALTALNALLTYVDNHLAENKFIALDRITVADIFARNIITGIKGYANYDKYDKINAWLKEISSHPIVQELSK</sequence>
<feature type="domain" description="GST N-terminal" evidence="2">
    <location>
        <begin position="5"/>
        <end position="81"/>
    </location>
</feature>
<comment type="similarity">
    <text evidence="1">Belongs to the GST superfamily.</text>
</comment>
<dbReference type="CDD" id="cd03044">
    <property type="entry name" value="GST_N_EF1Bgamma"/>
    <property type="match status" value="1"/>
</dbReference>
<dbReference type="InterPro" id="IPR040079">
    <property type="entry name" value="Glutathione_S-Trfase"/>
</dbReference>
<dbReference type="GO" id="GO:0006414">
    <property type="term" value="P:translational elongation"/>
    <property type="evidence" value="ECO:0007669"/>
    <property type="project" value="TreeGrafter"/>
</dbReference>
<dbReference type="FunFam" id="3.40.30.10:FF:000142">
    <property type="entry name" value="Elongation factor 1 gamma"/>
    <property type="match status" value="1"/>
</dbReference>
<dbReference type="EMBL" id="KV454005">
    <property type="protein sequence ID" value="ODQ45285.1"/>
    <property type="molecule type" value="Genomic_DNA"/>
</dbReference>
<protein>
    <recommendedName>
        <fullName evidence="6">GST C-terminal domain-containing protein</fullName>
    </recommendedName>
</protein>
<keyword evidence="5" id="KW-1185">Reference proteome</keyword>
<evidence type="ECO:0000313" key="4">
    <source>
        <dbReference type="EMBL" id="ODQ45285.1"/>
    </source>
</evidence>
<dbReference type="SFLD" id="SFLDS00019">
    <property type="entry name" value="Glutathione_Transferase_(cytos"/>
    <property type="match status" value="1"/>
</dbReference>
<organism evidence="4 5">
    <name type="scientific">Pichia membranifaciens NRRL Y-2026</name>
    <dbReference type="NCBI Taxonomy" id="763406"/>
    <lineage>
        <taxon>Eukaryota</taxon>
        <taxon>Fungi</taxon>
        <taxon>Dikarya</taxon>
        <taxon>Ascomycota</taxon>
        <taxon>Saccharomycotina</taxon>
        <taxon>Pichiomycetes</taxon>
        <taxon>Pichiales</taxon>
        <taxon>Pichiaceae</taxon>
        <taxon>Pichia</taxon>
    </lineage>
</organism>
<dbReference type="PANTHER" id="PTHR43986:SF1">
    <property type="entry name" value="ELONGATION FACTOR 1-GAMMA"/>
    <property type="match status" value="1"/>
</dbReference>
<dbReference type="GeneID" id="30181350"/>
<dbReference type="InterPro" id="IPR010987">
    <property type="entry name" value="Glutathione-S-Trfase_C-like"/>
</dbReference>
<dbReference type="InterPro" id="IPR004046">
    <property type="entry name" value="GST_C"/>
</dbReference>
<dbReference type="STRING" id="763406.A0A1E3NGK4"/>
<dbReference type="Gene3D" id="1.20.1050.10">
    <property type="match status" value="1"/>
</dbReference>
<dbReference type="AlphaFoldDB" id="A0A1E3NGK4"/>